<dbReference type="Proteomes" id="UP001165653">
    <property type="component" value="Unassembled WGS sequence"/>
</dbReference>
<evidence type="ECO:0000313" key="1">
    <source>
        <dbReference type="EMBL" id="MCW1913002.1"/>
    </source>
</evidence>
<keyword evidence="2" id="KW-1185">Reference proteome</keyword>
<evidence type="ECO:0000313" key="2">
    <source>
        <dbReference type="Proteomes" id="UP001165653"/>
    </source>
</evidence>
<dbReference type="EMBL" id="JAPDDR010000002">
    <property type="protein sequence ID" value="MCW1913002.1"/>
    <property type="molecule type" value="Genomic_DNA"/>
</dbReference>
<proteinExistence type="predicted"/>
<dbReference type="RefSeq" id="WP_264511994.1">
    <property type="nucleotide sequence ID" value="NZ_JAPDDR010000002.1"/>
</dbReference>
<name>A0ABT3FZK0_9BACT</name>
<sequence>MTAQADVIDAPRYRHLNQEERMELCRFIRRYVPIANDTKNAFRKFARWQISLLLWRWTADAYCRHEGVIRPDAIKYDVEMLPATKNARELRKKSIRGLRHEHTVPRIALAQRIIDSDLCVDGIYALLTRHCRAVIVTLEEDQILSKHGKKSMGGEWEWETGCPYARYKSAGLLEVLDWNGSRHDCPDDAACRKA</sequence>
<comment type="caution">
    <text evidence="1">The sequence shown here is derived from an EMBL/GenBank/DDBJ whole genome shotgun (WGS) entry which is preliminary data.</text>
</comment>
<reference evidence="1" key="1">
    <citation type="submission" date="2022-10" db="EMBL/GenBank/DDBJ databases">
        <title>Luteolibacter sp. GHJ8, whole genome shotgun sequencing project.</title>
        <authorList>
            <person name="Zhao G."/>
            <person name="Shen L."/>
        </authorList>
    </citation>
    <scope>NUCLEOTIDE SEQUENCE</scope>
    <source>
        <strain evidence="1">GHJ8</strain>
    </source>
</reference>
<organism evidence="1 2">
    <name type="scientific">Luteolibacter rhizosphaerae</name>
    <dbReference type="NCBI Taxonomy" id="2989719"/>
    <lineage>
        <taxon>Bacteria</taxon>
        <taxon>Pseudomonadati</taxon>
        <taxon>Verrucomicrobiota</taxon>
        <taxon>Verrucomicrobiia</taxon>
        <taxon>Verrucomicrobiales</taxon>
        <taxon>Verrucomicrobiaceae</taxon>
        <taxon>Luteolibacter</taxon>
    </lineage>
</organism>
<accession>A0ABT3FZK0</accession>
<evidence type="ECO:0008006" key="3">
    <source>
        <dbReference type="Google" id="ProtNLM"/>
    </source>
</evidence>
<protein>
    <recommendedName>
        <fullName evidence="3">Transposase</fullName>
    </recommendedName>
</protein>
<gene>
    <name evidence="1" type="ORF">OJ996_05435</name>
</gene>